<feature type="compositionally biased region" description="Basic and acidic residues" evidence="2">
    <location>
        <begin position="64"/>
        <end position="76"/>
    </location>
</feature>
<comment type="caution">
    <text evidence="3">The sequence shown here is derived from an EMBL/GenBank/DDBJ whole genome shotgun (WGS) entry which is preliminary data.</text>
</comment>
<keyword evidence="1" id="KW-0175">Coiled coil</keyword>
<dbReference type="Proteomes" id="UP000053237">
    <property type="component" value="Unassembled WGS sequence"/>
</dbReference>
<protein>
    <submittedName>
        <fullName evidence="3">Uncharacterized protein</fullName>
    </submittedName>
</protein>
<dbReference type="AlphaFoldDB" id="A0A024GU33"/>
<keyword evidence="4" id="KW-1185">Reference proteome</keyword>
<evidence type="ECO:0000313" key="4">
    <source>
        <dbReference type="Proteomes" id="UP000053237"/>
    </source>
</evidence>
<feature type="coiled-coil region" evidence="1">
    <location>
        <begin position="101"/>
        <end position="160"/>
    </location>
</feature>
<accession>A0A024GU33</accession>
<organism evidence="3 4">
    <name type="scientific">Albugo candida</name>
    <dbReference type="NCBI Taxonomy" id="65357"/>
    <lineage>
        <taxon>Eukaryota</taxon>
        <taxon>Sar</taxon>
        <taxon>Stramenopiles</taxon>
        <taxon>Oomycota</taxon>
        <taxon>Peronosporomycetes</taxon>
        <taxon>Albuginales</taxon>
        <taxon>Albuginaceae</taxon>
        <taxon>Albugo</taxon>
    </lineage>
</organism>
<feature type="region of interest" description="Disordered" evidence="2">
    <location>
        <begin position="29"/>
        <end position="49"/>
    </location>
</feature>
<dbReference type="STRING" id="65357.A0A024GU33"/>
<dbReference type="InParanoid" id="A0A024GU33"/>
<name>A0A024GU33_9STRA</name>
<evidence type="ECO:0000256" key="1">
    <source>
        <dbReference type="SAM" id="Coils"/>
    </source>
</evidence>
<feature type="region of interest" description="Disordered" evidence="2">
    <location>
        <begin position="64"/>
        <end position="100"/>
    </location>
</feature>
<gene>
    <name evidence="3" type="ORF">BN9_116120</name>
</gene>
<sequence length="473" mass="54558">MSFCHSFDKNSPPSSCNIEVIKLSEQKESCATGPIDAQSHSSEEKSMPASSVCSLYTMKNLFSRPREDVSGDEKISSGKVSNQRTNENNESDESNTHPTNYVNLQHRLIGLQARYKKAQIKANRTIASLQSQVSAKAALNNSLEERNNCLRKQVASKTNDLQRTMTQLTKSRTEIEIMMTKLTYNEHRLEIVSQEREKIQTKYQQMQMESLQYKAKNQVIQAHENDSFSKLEATVKELVETRLQLNRIHARFKLGEAKLHQVNQELHQCKAMNCATIHVWKNRLQVAREAACQSSKKALHQERKNSLLADKRHKEEYARVCTRLSKLENTLQRKDEVILMLESRCETDTLERLRLSESVERLANAEKSWIKQIEIVEVELWREKKAKNNRSARTHHSTQTDTGTCGSCCDEKVHVIDQGITFHTQQLISQLNELEEDNVRLRSLHTIEIQAQQKAYDELFGAYRRKTESEIQV</sequence>
<evidence type="ECO:0000256" key="2">
    <source>
        <dbReference type="SAM" id="MobiDB-lite"/>
    </source>
</evidence>
<evidence type="ECO:0000313" key="3">
    <source>
        <dbReference type="EMBL" id="CCI50100.1"/>
    </source>
</evidence>
<dbReference type="EMBL" id="CAIX01000391">
    <property type="protein sequence ID" value="CCI50100.1"/>
    <property type="molecule type" value="Genomic_DNA"/>
</dbReference>
<proteinExistence type="predicted"/>
<reference evidence="3 4" key="1">
    <citation type="submission" date="2012-05" db="EMBL/GenBank/DDBJ databases">
        <title>Recombination and specialization in a pathogen metapopulation.</title>
        <authorList>
            <person name="Gardiner A."/>
            <person name="Kemen E."/>
            <person name="Schultz-Larsen T."/>
            <person name="MacLean D."/>
            <person name="Van Oosterhout C."/>
            <person name="Jones J.D.G."/>
        </authorList>
    </citation>
    <scope>NUCLEOTIDE SEQUENCE [LARGE SCALE GENOMIC DNA]</scope>
    <source>
        <strain evidence="3 4">Ac Nc2</strain>
    </source>
</reference>